<dbReference type="InterPro" id="IPR006683">
    <property type="entry name" value="Thioestr_dom"/>
</dbReference>
<dbReference type="CDD" id="cd03443">
    <property type="entry name" value="PaaI_thioesterase"/>
    <property type="match status" value="1"/>
</dbReference>
<organism evidence="2 3">
    <name type="scientific">Bradyrhizobium betae</name>
    <dbReference type="NCBI Taxonomy" id="244734"/>
    <lineage>
        <taxon>Bacteria</taxon>
        <taxon>Pseudomonadati</taxon>
        <taxon>Pseudomonadota</taxon>
        <taxon>Alphaproteobacteria</taxon>
        <taxon>Hyphomicrobiales</taxon>
        <taxon>Nitrobacteraceae</taxon>
        <taxon>Bradyrhizobium</taxon>
    </lineage>
</organism>
<proteinExistence type="predicted"/>
<dbReference type="InterPro" id="IPR029069">
    <property type="entry name" value="HotDog_dom_sf"/>
</dbReference>
<reference evidence="3" key="1">
    <citation type="submission" date="2019-10" db="EMBL/GenBank/DDBJ databases">
        <title>Complete Genome Sequence of Bradyrhizobium betae type strain PL7HG1T.</title>
        <authorList>
            <person name="Bromfield E.S.P."/>
            <person name="Cloutier S."/>
        </authorList>
    </citation>
    <scope>NUCLEOTIDE SEQUENCE [LARGE SCALE GENOMIC DNA]</scope>
    <source>
        <strain evidence="3">PL7HG1</strain>
    </source>
</reference>
<dbReference type="KEGG" id="bbet:F8237_11895"/>
<gene>
    <name evidence="2" type="ORF">F8237_11895</name>
</gene>
<name>A0A5P6P3W0_9BRAD</name>
<dbReference type="PANTHER" id="PTHR43240">
    <property type="entry name" value="1,4-DIHYDROXY-2-NAPHTHOYL-COA THIOESTERASE 1"/>
    <property type="match status" value="1"/>
</dbReference>
<dbReference type="EMBL" id="CP044543">
    <property type="protein sequence ID" value="QFI73037.1"/>
    <property type="molecule type" value="Genomic_DNA"/>
</dbReference>
<dbReference type="Pfam" id="PF03061">
    <property type="entry name" value="4HBT"/>
    <property type="match status" value="1"/>
</dbReference>
<protein>
    <submittedName>
        <fullName evidence="2">PaaI family thioesterase</fullName>
    </submittedName>
</protein>
<evidence type="ECO:0000313" key="2">
    <source>
        <dbReference type="EMBL" id="QFI73037.1"/>
    </source>
</evidence>
<dbReference type="AlphaFoldDB" id="A0A5P6P3W0"/>
<dbReference type="PANTHER" id="PTHR43240:SF20">
    <property type="entry name" value="MEDIUM_LONG-CHAIN ACYL-COA THIOESTERASE YIGI"/>
    <property type="match status" value="1"/>
</dbReference>
<evidence type="ECO:0000313" key="3">
    <source>
        <dbReference type="Proteomes" id="UP000325641"/>
    </source>
</evidence>
<feature type="domain" description="Thioesterase" evidence="1">
    <location>
        <begin position="57"/>
        <end position="124"/>
    </location>
</feature>
<dbReference type="Proteomes" id="UP000325641">
    <property type="component" value="Chromosome"/>
</dbReference>
<sequence>MDGEMTNKTAARLKSDGWTILETTGFLHLIGPLWERKFDGHYEFALATEDKHHNRRGMVQGGVMMTFADRTCGMAARYVSGKEYLATVQLDTHFVEAGKIGDILISRPRVVRTTRSLIFMSTEINVDGRCVVMANGVFKILKGPE</sequence>
<evidence type="ECO:0000259" key="1">
    <source>
        <dbReference type="Pfam" id="PF03061"/>
    </source>
</evidence>
<accession>A0A5P6P3W0</accession>
<dbReference type="GO" id="GO:0016790">
    <property type="term" value="F:thiolester hydrolase activity"/>
    <property type="evidence" value="ECO:0007669"/>
    <property type="project" value="UniProtKB-ARBA"/>
</dbReference>
<dbReference type="OrthoDB" id="3477511at2"/>
<dbReference type="SUPFAM" id="SSF54637">
    <property type="entry name" value="Thioesterase/thiol ester dehydrase-isomerase"/>
    <property type="match status" value="1"/>
</dbReference>
<dbReference type="Gene3D" id="3.10.129.10">
    <property type="entry name" value="Hotdog Thioesterase"/>
    <property type="match status" value="1"/>
</dbReference>